<feature type="non-terminal residue" evidence="1">
    <location>
        <position position="1"/>
    </location>
</feature>
<evidence type="ECO:0008006" key="3">
    <source>
        <dbReference type="Google" id="ProtNLM"/>
    </source>
</evidence>
<dbReference type="AlphaFoldDB" id="A0A564YUH3"/>
<evidence type="ECO:0000313" key="1">
    <source>
        <dbReference type="EMBL" id="VUZ50902.1"/>
    </source>
</evidence>
<dbReference type="SUPFAM" id="SSF56281">
    <property type="entry name" value="Metallo-hydrolase/oxidoreductase"/>
    <property type="match status" value="1"/>
</dbReference>
<keyword evidence="2" id="KW-1185">Reference proteome</keyword>
<proteinExistence type="predicted"/>
<dbReference type="Proteomes" id="UP000321570">
    <property type="component" value="Unassembled WGS sequence"/>
</dbReference>
<organism evidence="1 2">
    <name type="scientific">Hymenolepis diminuta</name>
    <name type="common">Rat tapeworm</name>
    <dbReference type="NCBI Taxonomy" id="6216"/>
    <lineage>
        <taxon>Eukaryota</taxon>
        <taxon>Metazoa</taxon>
        <taxon>Spiralia</taxon>
        <taxon>Lophotrochozoa</taxon>
        <taxon>Platyhelminthes</taxon>
        <taxon>Cestoda</taxon>
        <taxon>Eucestoda</taxon>
        <taxon>Cyclophyllidea</taxon>
        <taxon>Hymenolepididae</taxon>
        <taxon>Hymenolepis</taxon>
    </lineage>
</organism>
<dbReference type="PANTHER" id="PTHR46504">
    <property type="entry name" value="TRNASE Z TRZ1"/>
    <property type="match status" value="1"/>
</dbReference>
<accession>A0A564YUH3</accession>
<protein>
    <recommendedName>
        <fullName evidence="3">Metallo-beta-lactamase domain-containing protein</fullName>
    </recommendedName>
</protein>
<dbReference type="PANTHER" id="PTHR46504:SF2">
    <property type="entry name" value="TRNASE Z TRZ1"/>
    <property type="match status" value="1"/>
</dbReference>
<dbReference type="InterPro" id="IPR036866">
    <property type="entry name" value="RibonucZ/Hydroxyglut_hydro"/>
</dbReference>
<reference evidence="1 2" key="1">
    <citation type="submission" date="2019-07" db="EMBL/GenBank/DDBJ databases">
        <authorList>
            <person name="Jastrzebski P J."/>
            <person name="Paukszto L."/>
            <person name="Jastrzebski P J."/>
        </authorList>
    </citation>
    <scope>NUCLEOTIDE SEQUENCE [LARGE SCALE GENOMIC DNA]</scope>
    <source>
        <strain evidence="1 2">WMS-il1</strain>
    </source>
</reference>
<evidence type="ECO:0000313" key="2">
    <source>
        <dbReference type="Proteomes" id="UP000321570"/>
    </source>
</evidence>
<dbReference type="Gene3D" id="3.60.15.10">
    <property type="entry name" value="Ribonuclease Z/Hydroxyacylglutathione hydrolase-like"/>
    <property type="match status" value="1"/>
</dbReference>
<sequence length="324" mass="37043">SGPVEIGPQSTLERFVEKIRVARSSPKWLLSTLYFKGHTSRSIIMAPGHFGYPIEGFYVYGWSISGNETAVGVKTRGLFVLFDVGIAPTWSISAKHVFISHGHIDHIGAICQHMRKRELNNIGPATYYLLPHLIEPVKALCRVYSELQGRETVQMYEPKLVEMIAGSRIQIENKWWVESFQTDHVVQSLGYLIFRQDFDTGELIPEIAYTGDTRFTIYTLPAHPKLLQVKLLISESTYLEDSKRSREYSQKYGHICITDFAINSRLFREVGAIFLIHFSDRYSLQMIKNMVYSSLPKELAEKIYCSLAAKKALKVEHSVEPFMP</sequence>
<name>A0A564YUH3_HYMDI</name>
<dbReference type="EMBL" id="CABIJS010000410">
    <property type="protein sequence ID" value="VUZ50902.1"/>
    <property type="molecule type" value="Genomic_DNA"/>
</dbReference>
<gene>
    <name evidence="1" type="ORF">WMSIL1_LOCUS9700</name>
</gene>